<proteinExistence type="predicted"/>
<organism evidence="4 6">
    <name type="scientific">Pogona vitticeps</name>
    <name type="common">central bearded dragon</name>
    <dbReference type="NCBI Taxonomy" id="103695"/>
    <lineage>
        <taxon>Eukaryota</taxon>
        <taxon>Metazoa</taxon>
        <taxon>Chordata</taxon>
        <taxon>Craniata</taxon>
        <taxon>Vertebrata</taxon>
        <taxon>Euteleostomi</taxon>
        <taxon>Lepidosauria</taxon>
        <taxon>Squamata</taxon>
        <taxon>Bifurcata</taxon>
        <taxon>Unidentata</taxon>
        <taxon>Episquamata</taxon>
        <taxon>Toxicofera</taxon>
        <taxon>Iguania</taxon>
        <taxon>Acrodonta</taxon>
        <taxon>Agamidae</taxon>
        <taxon>Amphibolurinae</taxon>
        <taxon>Pogona</taxon>
    </lineage>
</organism>
<comment type="subcellular location">
    <subcellularLocation>
        <location evidence="1">Cytoplasm</location>
    </subcellularLocation>
</comment>
<keyword evidence="2" id="KW-0963">Cytoplasm</keyword>
<dbReference type="RefSeq" id="XP_072857904.1">
    <property type="nucleotide sequence ID" value="XM_073001803.1"/>
</dbReference>
<gene>
    <name evidence="5 6 7" type="primary">TIFA</name>
</gene>
<dbReference type="CTD" id="92610"/>
<dbReference type="Proteomes" id="UP001652642">
    <property type="component" value="Chromosome 5"/>
</dbReference>
<evidence type="ECO:0000313" key="6">
    <source>
        <dbReference type="RefSeq" id="XP_020657811.2"/>
    </source>
</evidence>
<dbReference type="InterPro" id="IPR033621">
    <property type="entry name" value="TIFA"/>
</dbReference>
<feature type="region of interest" description="Disordered" evidence="3">
    <location>
        <begin position="161"/>
        <end position="180"/>
    </location>
</feature>
<dbReference type="GeneID" id="110083598"/>
<dbReference type="GO" id="GO:0005737">
    <property type="term" value="C:cytoplasm"/>
    <property type="evidence" value="ECO:0007669"/>
    <property type="project" value="UniProtKB-SubCell"/>
</dbReference>
<evidence type="ECO:0000313" key="4">
    <source>
        <dbReference type="Proteomes" id="UP001652642"/>
    </source>
</evidence>
<evidence type="ECO:0000256" key="3">
    <source>
        <dbReference type="SAM" id="MobiDB-lite"/>
    </source>
</evidence>
<dbReference type="OrthoDB" id="9893545at2759"/>
<dbReference type="RefSeq" id="XP_020657811.2">
    <property type="nucleotide sequence ID" value="XM_020802152.2"/>
</dbReference>
<evidence type="ECO:0000256" key="2">
    <source>
        <dbReference type="ARBA" id="ARBA00022490"/>
    </source>
</evidence>
<evidence type="ECO:0000256" key="1">
    <source>
        <dbReference type="ARBA" id="ARBA00004496"/>
    </source>
</evidence>
<dbReference type="PANTHER" id="PTHR31266:SF2">
    <property type="entry name" value="TRAF-INTERACTING PROTEIN WITH FHA DOMAIN-CONTAINING PROTEIN A"/>
    <property type="match status" value="1"/>
</dbReference>
<sequence>MANPFETTDTEETVTCLCITVYHPEQEQKQVFRALKFCQHQQLRADELVKFGRDTNFCLFNFVDGRVSRIQFALHFFKHFNNTEFGFEIKNLSKKVKLIVDNVELAYLNKVDLPEICLVRFGDYEMLMQKQGGQSENYFEIRFELAKTPLWQDQREPLQQPIPESGIFYSDSPLEVDEDE</sequence>
<name>A0A6J0UAL1_9SAUR</name>
<dbReference type="KEGG" id="pvt:110083598"/>
<dbReference type="PANTHER" id="PTHR31266">
    <property type="entry name" value="TRAF-INTERACTING PROTEIN WITH FHA DOMAIN-CONTAINING PROTEIN A FAMILY MEMBER"/>
    <property type="match status" value="1"/>
</dbReference>
<dbReference type="RefSeq" id="XP_020657810.2">
    <property type="nucleotide sequence ID" value="XM_020802151.2"/>
</dbReference>
<reference evidence="5 6" key="1">
    <citation type="submission" date="2025-05" db="UniProtKB">
        <authorList>
            <consortium name="RefSeq"/>
        </authorList>
    </citation>
    <scope>IDENTIFICATION</scope>
</reference>
<accession>A0A6J0UAL1</accession>
<evidence type="ECO:0000313" key="7">
    <source>
        <dbReference type="RefSeq" id="XP_072857904.1"/>
    </source>
</evidence>
<evidence type="ECO:0000313" key="5">
    <source>
        <dbReference type="RefSeq" id="XP_020657810.2"/>
    </source>
</evidence>
<keyword evidence="4" id="KW-1185">Reference proteome</keyword>
<dbReference type="GO" id="GO:0043123">
    <property type="term" value="P:positive regulation of canonical NF-kappaB signal transduction"/>
    <property type="evidence" value="ECO:0007669"/>
    <property type="project" value="InterPro"/>
</dbReference>
<protein>
    <submittedName>
        <fullName evidence="5 6">TRAF-interacting protein with FHA domain-containing protein A</fullName>
    </submittedName>
</protein>
<dbReference type="AlphaFoldDB" id="A0A6J0UAL1"/>